<dbReference type="Ensembl" id="ENSEEET00000057460.1">
    <property type="protein sequence ID" value="ENSEEEP00000062657.1"/>
    <property type="gene ID" value="ENSEEEG00000024603.2"/>
</dbReference>
<organism evidence="6 7">
    <name type="scientific">Electrophorus electricus</name>
    <name type="common">Electric eel</name>
    <name type="synonym">Gymnotus electricus</name>
    <dbReference type="NCBI Taxonomy" id="8005"/>
    <lineage>
        <taxon>Eukaryota</taxon>
        <taxon>Metazoa</taxon>
        <taxon>Chordata</taxon>
        <taxon>Craniata</taxon>
        <taxon>Vertebrata</taxon>
        <taxon>Euteleostomi</taxon>
        <taxon>Actinopterygii</taxon>
        <taxon>Neopterygii</taxon>
        <taxon>Teleostei</taxon>
        <taxon>Ostariophysi</taxon>
        <taxon>Gymnotiformes</taxon>
        <taxon>Gymnotoidei</taxon>
        <taxon>Gymnotidae</taxon>
        <taxon>Electrophorus</taxon>
    </lineage>
</organism>
<dbReference type="Gene3D" id="1.20.58.630">
    <property type="match status" value="1"/>
</dbReference>
<evidence type="ECO:0000259" key="4">
    <source>
        <dbReference type="PROSITE" id="PS51232"/>
    </source>
</evidence>
<comment type="similarity">
    <text evidence="1">Belongs to the formin homology family. Diaphanous subfamily.</text>
</comment>
<dbReference type="InterPro" id="IPR044933">
    <property type="entry name" value="DIA_GBD_sf"/>
</dbReference>
<feature type="compositionally biased region" description="Pro residues" evidence="3">
    <location>
        <begin position="529"/>
        <end position="539"/>
    </location>
</feature>
<feature type="region of interest" description="Disordered" evidence="3">
    <location>
        <begin position="493"/>
        <end position="543"/>
    </location>
</feature>
<feature type="domain" description="GBD/FH3" evidence="4">
    <location>
        <begin position="42"/>
        <end position="405"/>
    </location>
</feature>
<reference evidence="6 7" key="1">
    <citation type="submission" date="2020-05" db="EMBL/GenBank/DDBJ databases">
        <title>Electrophorus electricus (electric eel) genome, fEleEle1, primary haplotype.</title>
        <authorList>
            <person name="Myers G."/>
            <person name="Meyer A."/>
            <person name="Fedrigo O."/>
            <person name="Formenti G."/>
            <person name="Rhie A."/>
            <person name="Tracey A."/>
            <person name="Sims Y."/>
            <person name="Jarvis E.D."/>
        </authorList>
    </citation>
    <scope>NUCLEOTIDE SEQUENCE [LARGE SCALE GENOMIC DNA]</scope>
</reference>
<reference evidence="6" key="2">
    <citation type="submission" date="2025-08" db="UniProtKB">
        <authorList>
            <consortium name="Ensembl"/>
        </authorList>
    </citation>
    <scope>IDENTIFICATION</scope>
</reference>
<evidence type="ECO:0000256" key="1">
    <source>
        <dbReference type="ARBA" id="ARBA00008214"/>
    </source>
</evidence>
<dbReference type="PROSITE" id="PS51444">
    <property type="entry name" value="FH2"/>
    <property type="match status" value="1"/>
</dbReference>
<dbReference type="InterPro" id="IPR015425">
    <property type="entry name" value="FH2_Formin"/>
</dbReference>
<dbReference type="SMART" id="SM00498">
    <property type="entry name" value="FH2"/>
    <property type="match status" value="1"/>
</dbReference>
<dbReference type="PANTHER" id="PTHR45691">
    <property type="entry name" value="PROTEIN DIAPHANOUS"/>
    <property type="match status" value="1"/>
</dbReference>
<gene>
    <name evidence="6" type="primary">DIAPH3</name>
</gene>
<dbReference type="GO" id="GO:0031267">
    <property type="term" value="F:small GTPase binding"/>
    <property type="evidence" value="ECO:0007669"/>
    <property type="project" value="InterPro"/>
</dbReference>
<dbReference type="PROSITE" id="PS51232">
    <property type="entry name" value="GBD_FH3"/>
    <property type="match status" value="1"/>
</dbReference>
<feature type="domain" description="FH2" evidence="5">
    <location>
        <begin position="559"/>
        <end position="958"/>
    </location>
</feature>
<dbReference type="GO" id="GO:0030041">
    <property type="term" value="P:actin filament polymerization"/>
    <property type="evidence" value="ECO:0007669"/>
    <property type="project" value="TreeGrafter"/>
</dbReference>
<dbReference type="SMART" id="SM01140">
    <property type="entry name" value="Drf_GBD"/>
    <property type="match status" value="1"/>
</dbReference>
<dbReference type="GeneTree" id="ENSGT00940000157767"/>
<name>A0AAY5F0X7_ELEEL</name>
<dbReference type="InterPro" id="IPR011989">
    <property type="entry name" value="ARM-like"/>
</dbReference>
<evidence type="ECO:0000313" key="7">
    <source>
        <dbReference type="Proteomes" id="UP000314983"/>
    </source>
</evidence>
<dbReference type="Pfam" id="PF06367">
    <property type="entry name" value="Drf_FH3"/>
    <property type="match status" value="1"/>
</dbReference>
<feature type="region of interest" description="Disordered" evidence="3">
    <location>
        <begin position="1"/>
        <end position="30"/>
    </location>
</feature>
<feature type="region of interest" description="Disordered" evidence="3">
    <location>
        <begin position="955"/>
        <end position="979"/>
    </location>
</feature>
<dbReference type="InterPro" id="IPR010473">
    <property type="entry name" value="GTPase-bd"/>
</dbReference>
<dbReference type="AlphaFoldDB" id="A0AAY5F0X7"/>
<sequence length="991" mass="113078">MDRFASIRMPGTKKERPHLPHVTKPTGASDWSNSSEFEALSSRITSEKEILALFEKMMEDMNLNEDKRAPLREKDLSMKREMVLQYVITAAKTGSLRSSCHQISPQEFLTELKSGATDERLFACLDSLRVSLTSNPVSWVQSFGHEGLGLLLDILDRLLLKKHQEKVDKKNQYKVIQCLRAFMNNKYGLERILGEEKSLVLLAQATDPCQPAMMTDVVKLLSAICIVGEENTLEKVLEAITAAGERTGTSRFGPIVQGLSDRSVQLKVSCMQLINALVTSPDELDFRLHIRNEFMRCGLREMLPTLGAVRNEALDIQLKVFEEHKEEDMIEFSHRLEDIKTAHTATRDVFNVVYSMVRDTAAETHFVSVLQHLMLIRNDYFVRPLYFKIIDECVSQIVLHRTGTDPDFSYRKRLDVDFSHLLEVCVDKARADEYEQKALEFAQKFDEEVLGRQDALAQLLKKDQVITTLQTELQALKSGVSASLSLSHSVPSCPSSSFLPPTPPLPPPFSGAPPPPPPPLPPGSASMPGAPPPPPPPPLGLGGLTAVPLQHVLPFGLQPKKEFKPETSMKRLNWAKICPQEMSESCFWVHANEGSYEDEDVLCRLAFVFGSQRHGRQEEQELDEKRSVKKRIKELKLLDQKMAQNLSIFLGSFRMPYEEIRRIIVEVDEEQLTESMIQSLVKHLPDQKQLNELAKYKNEYASLCEPEQFGVVMSGVKRLRPRLNSILFRLQFEEQASHLRLEMLGVKAACEEVMRSKAFSRLLEIVLLIGNYMNAGSRNAQSYGFDLSSLCKLRDTKSVDQKSTLLHFLAEVCEEKYPDVLKFTDDLQHVDRASRVSAENLEKSLKHMDHQLLQLQKDLDTSSSPEDQQDMFLKKMAISFTTTAREQYQKLVVTQANMTSVYLSLLEYFTVDPKKTSIEELFTDLSNFRAMFLQAVKENRRRWEVEEKQRRARMAREKAEQERQERQQRKRQLLEVRGGELLTHHHENGAC</sequence>
<dbReference type="InterPro" id="IPR042201">
    <property type="entry name" value="FH2_Formin_sf"/>
</dbReference>
<dbReference type="Pfam" id="PF02181">
    <property type="entry name" value="FH2"/>
    <property type="match status" value="1"/>
</dbReference>
<dbReference type="GO" id="GO:0005884">
    <property type="term" value="C:actin filament"/>
    <property type="evidence" value="ECO:0007669"/>
    <property type="project" value="TreeGrafter"/>
</dbReference>
<keyword evidence="2" id="KW-0175">Coiled coil</keyword>
<dbReference type="Gene3D" id="6.10.30.30">
    <property type="match status" value="1"/>
</dbReference>
<dbReference type="Gene3D" id="1.10.20.40">
    <property type="entry name" value="Formin, diaphanous GTPase-binding domain"/>
    <property type="match status" value="1"/>
</dbReference>
<dbReference type="GO" id="GO:0003779">
    <property type="term" value="F:actin binding"/>
    <property type="evidence" value="ECO:0007669"/>
    <property type="project" value="InterPro"/>
</dbReference>
<dbReference type="Pfam" id="PF06371">
    <property type="entry name" value="Drf_GBD"/>
    <property type="match status" value="1"/>
</dbReference>
<dbReference type="Gene3D" id="1.10.238.150">
    <property type="entry name" value="Formin, FH3 diaphanous domain"/>
    <property type="match status" value="1"/>
</dbReference>
<keyword evidence="7" id="KW-1185">Reference proteome</keyword>
<dbReference type="InterPro" id="IPR010472">
    <property type="entry name" value="FH3_dom"/>
</dbReference>
<dbReference type="SUPFAM" id="SSF48371">
    <property type="entry name" value="ARM repeat"/>
    <property type="match status" value="1"/>
</dbReference>
<protein>
    <recommendedName>
        <fullName evidence="8">Diaphanous-related formin 3</fullName>
    </recommendedName>
</protein>
<dbReference type="PANTHER" id="PTHR45691:SF9">
    <property type="entry name" value="PROTEIN DIAPHANOUS HOMOLOG 3"/>
    <property type="match status" value="1"/>
</dbReference>
<dbReference type="SMART" id="SM01139">
    <property type="entry name" value="Drf_FH3"/>
    <property type="match status" value="1"/>
</dbReference>
<dbReference type="Gene3D" id="1.20.58.2220">
    <property type="entry name" value="Formin, FH2 domain"/>
    <property type="match status" value="1"/>
</dbReference>
<evidence type="ECO:0000259" key="5">
    <source>
        <dbReference type="PROSITE" id="PS51444"/>
    </source>
</evidence>
<dbReference type="Proteomes" id="UP000314983">
    <property type="component" value="Chromosome 26"/>
</dbReference>
<evidence type="ECO:0000256" key="2">
    <source>
        <dbReference type="ARBA" id="ARBA00023054"/>
    </source>
</evidence>
<reference evidence="6" key="3">
    <citation type="submission" date="2025-09" db="UniProtKB">
        <authorList>
            <consortium name="Ensembl"/>
        </authorList>
    </citation>
    <scope>IDENTIFICATION</scope>
</reference>
<dbReference type="InterPro" id="IPR016024">
    <property type="entry name" value="ARM-type_fold"/>
</dbReference>
<evidence type="ECO:0008006" key="8">
    <source>
        <dbReference type="Google" id="ProtNLM"/>
    </source>
</evidence>
<dbReference type="InterPro" id="IPR051412">
    <property type="entry name" value="Formin_Homology_Diaphanous_sf"/>
</dbReference>
<feature type="compositionally biased region" description="Pro residues" evidence="3">
    <location>
        <begin position="500"/>
        <end position="522"/>
    </location>
</feature>
<proteinExistence type="inferred from homology"/>
<evidence type="ECO:0000313" key="6">
    <source>
        <dbReference type="Ensembl" id="ENSEEEP00000062657.1"/>
    </source>
</evidence>
<dbReference type="FunFam" id="1.20.58.630:FF:000001">
    <property type="entry name" value="Diaphanous related formin 1"/>
    <property type="match status" value="1"/>
</dbReference>
<dbReference type="Gene3D" id="1.25.10.10">
    <property type="entry name" value="Leucine-rich Repeat Variant"/>
    <property type="match status" value="1"/>
</dbReference>
<accession>A0AAY5F0X7</accession>
<evidence type="ECO:0000256" key="3">
    <source>
        <dbReference type="SAM" id="MobiDB-lite"/>
    </source>
</evidence>
<dbReference type="SUPFAM" id="SSF101447">
    <property type="entry name" value="Formin homology 2 domain (FH2 domain)"/>
    <property type="match status" value="1"/>
</dbReference>
<dbReference type="InterPro" id="IPR014768">
    <property type="entry name" value="GBD/FH3_dom"/>
</dbReference>